<organism evidence="2 3">
    <name type="scientific">Leyella lascolaii</name>
    <dbReference type="NCBI Taxonomy" id="1776379"/>
    <lineage>
        <taxon>Bacteria</taxon>
        <taxon>Pseudomonadati</taxon>
        <taxon>Bacteroidota</taxon>
        <taxon>Bacteroidia</taxon>
        <taxon>Bacteroidales</taxon>
        <taxon>Prevotellaceae</taxon>
        <taxon>Leyella</taxon>
    </lineage>
</organism>
<dbReference type="RefSeq" id="WP_289825071.1">
    <property type="nucleotide sequence ID" value="NZ_JAUEIE010000004.1"/>
</dbReference>
<feature type="transmembrane region" description="Helical" evidence="1">
    <location>
        <begin position="250"/>
        <end position="269"/>
    </location>
</feature>
<feature type="transmembrane region" description="Helical" evidence="1">
    <location>
        <begin position="225"/>
        <end position="244"/>
    </location>
</feature>
<feature type="transmembrane region" description="Helical" evidence="1">
    <location>
        <begin position="151"/>
        <end position="172"/>
    </location>
</feature>
<evidence type="ECO:0000313" key="2">
    <source>
        <dbReference type="EMBL" id="MDN0022584.1"/>
    </source>
</evidence>
<protein>
    <submittedName>
        <fullName evidence="2">Uncharacterized protein</fullName>
    </submittedName>
</protein>
<dbReference type="PANTHER" id="PTHR23531:SF1">
    <property type="entry name" value="QUINOLENE RESISTANCE PROTEIN NORA"/>
    <property type="match status" value="1"/>
</dbReference>
<reference evidence="2" key="1">
    <citation type="submission" date="2023-06" db="EMBL/GenBank/DDBJ databases">
        <authorList>
            <person name="Zeman M."/>
            <person name="Kubasova T."/>
            <person name="Jahodarova E."/>
            <person name="Nykrynova M."/>
            <person name="Rychlik I."/>
        </authorList>
    </citation>
    <scope>NUCLEOTIDE SEQUENCE</scope>
    <source>
        <strain evidence="2">ET37</strain>
    </source>
</reference>
<feature type="transmembrane region" description="Helical" evidence="1">
    <location>
        <begin position="53"/>
        <end position="71"/>
    </location>
</feature>
<dbReference type="Gene3D" id="1.20.1250.20">
    <property type="entry name" value="MFS general substrate transporter like domains"/>
    <property type="match status" value="1"/>
</dbReference>
<sequence>MDSFSMPSHKKLWRKDFIILIIAELMITASVYMQIPLFLQRYINSECTIQKGLGVAVSMFGIGLFAIGPFTNWLIQRYRRNKVFIFSTAGMLSVLLFMSVYGYESRMADESADILLKISCFLFGCFYSLSKRTLTGVLMIDKCESYNRTDANIAASWVSRFSLSVGPAVAVIAMTMTDSIDTDVMANACIAVAILLVCMIRFPFKSPDENVNIISTDRFFYSHDIKYFILLAAIYVVIGLIVSLTDSVMFYGFLSAGFAIAMIGGHYFVRSTKRLSGIIGLVCMLTAFIFIILCRCLPFTDYTVPLLLGCGTGYIGSYVLHKYIDAGIHCERSTAISSYFLACEGGFAGGICISYMFIDNQIMAQFHKILQSFLNCY</sequence>
<gene>
    <name evidence="2" type="ORF">QVN81_06025</name>
</gene>
<keyword evidence="3" id="KW-1185">Reference proteome</keyword>
<feature type="transmembrane region" description="Helical" evidence="1">
    <location>
        <begin position="114"/>
        <end position="130"/>
    </location>
</feature>
<evidence type="ECO:0000313" key="3">
    <source>
        <dbReference type="Proteomes" id="UP001167831"/>
    </source>
</evidence>
<accession>A0ABT7WXA5</accession>
<keyword evidence="1" id="KW-0812">Transmembrane</keyword>
<feature type="transmembrane region" description="Helical" evidence="1">
    <location>
        <begin position="83"/>
        <end position="102"/>
    </location>
</feature>
<feature type="transmembrane region" description="Helical" evidence="1">
    <location>
        <begin position="12"/>
        <end position="33"/>
    </location>
</feature>
<reference evidence="2" key="2">
    <citation type="submission" date="2024-05" db="EMBL/GenBank/DDBJ databases">
        <title>Identification and characterization of horizontal gene transfer across gut microbiota members of farm animals based on homology search.</title>
        <authorList>
            <person name="Schwarzerova J."/>
            <person name="Nykrynova M."/>
            <person name="Jureckova K."/>
            <person name="Cejkova D."/>
            <person name="Rychlik I."/>
        </authorList>
    </citation>
    <scope>NUCLEOTIDE SEQUENCE</scope>
    <source>
        <strain evidence="2">ET37</strain>
    </source>
</reference>
<dbReference type="InterPro" id="IPR052714">
    <property type="entry name" value="MFS_Exporter"/>
</dbReference>
<comment type="caution">
    <text evidence="2">The sequence shown here is derived from an EMBL/GenBank/DDBJ whole genome shotgun (WGS) entry which is preliminary data.</text>
</comment>
<dbReference type="InterPro" id="IPR036259">
    <property type="entry name" value="MFS_trans_sf"/>
</dbReference>
<keyword evidence="1" id="KW-1133">Transmembrane helix</keyword>
<keyword evidence="1" id="KW-0472">Membrane</keyword>
<dbReference type="PANTHER" id="PTHR23531">
    <property type="entry name" value="QUINOLENE RESISTANCE PROTEIN NORA"/>
    <property type="match status" value="1"/>
</dbReference>
<feature type="transmembrane region" description="Helical" evidence="1">
    <location>
        <begin position="278"/>
        <end position="300"/>
    </location>
</feature>
<dbReference type="Proteomes" id="UP001167831">
    <property type="component" value="Unassembled WGS sequence"/>
</dbReference>
<name>A0ABT7WXA5_9BACT</name>
<feature type="transmembrane region" description="Helical" evidence="1">
    <location>
        <begin position="306"/>
        <end position="324"/>
    </location>
</feature>
<dbReference type="EMBL" id="JAUEIE010000004">
    <property type="protein sequence ID" value="MDN0022584.1"/>
    <property type="molecule type" value="Genomic_DNA"/>
</dbReference>
<proteinExistence type="predicted"/>
<feature type="transmembrane region" description="Helical" evidence="1">
    <location>
        <begin position="184"/>
        <end position="204"/>
    </location>
</feature>
<dbReference type="SUPFAM" id="SSF103473">
    <property type="entry name" value="MFS general substrate transporter"/>
    <property type="match status" value="1"/>
</dbReference>
<feature type="transmembrane region" description="Helical" evidence="1">
    <location>
        <begin position="336"/>
        <end position="358"/>
    </location>
</feature>
<evidence type="ECO:0000256" key="1">
    <source>
        <dbReference type="SAM" id="Phobius"/>
    </source>
</evidence>